<name>A0ABT6DEJ4_9BACT</name>
<dbReference type="EMBL" id="JANRMI010000001">
    <property type="protein sequence ID" value="MDG0814907.1"/>
    <property type="molecule type" value="Genomic_DNA"/>
</dbReference>
<evidence type="ECO:0000256" key="1">
    <source>
        <dbReference type="SAM" id="SignalP"/>
    </source>
</evidence>
<sequence>MKLSQFGTKIFALATFTLLAANSFAVAGESLNPSQEVLAFKARLKQIYEDKNRPVPKDSTAELSIKTNKKIKFPVSNAAVKMGGVSDGGGNAVGSTLFDFYENAGSLEITLEQLLNLEPKAKQMVELLNQQVPAVDHVESGGLGEILKNSLNGKKIYLESKPISSEACKNQSLVSTDQQIVAACQSDKELRLDVNWLQSASANNRAGLINHELILAWARKKSASDAKDVLEQKVRELNRECFVAHSSGDQMPDAVSRIFSVRAFSAKRFKIAAGLPARVKAATVAFCNNPTTDINSAFQDVWNDDFLTSEARIVPGNLQSMKEVSMAALLGEDKSIVAKSQADLCKYYNIDNTPIHEPRMDIIPDGCVNHLQKSIDMTASYYTAEFKDITADNLMYFRASAKDVIESSALLCKGLRGNQLQKQWFMTKEKGYAMMDETYGEAINFVRYVLKKKKINYSFFDPK</sequence>
<organism evidence="2 3">
    <name type="scientific">Bdellovibrio svalbardensis</name>
    <dbReference type="NCBI Taxonomy" id="2972972"/>
    <lineage>
        <taxon>Bacteria</taxon>
        <taxon>Pseudomonadati</taxon>
        <taxon>Bdellovibrionota</taxon>
        <taxon>Bdellovibrionia</taxon>
        <taxon>Bdellovibrionales</taxon>
        <taxon>Pseudobdellovibrionaceae</taxon>
        <taxon>Bdellovibrio</taxon>
    </lineage>
</organism>
<evidence type="ECO:0000313" key="2">
    <source>
        <dbReference type="EMBL" id="MDG0814907.1"/>
    </source>
</evidence>
<feature type="chain" id="PRO_5046548151" evidence="1">
    <location>
        <begin position="28"/>
        <end position="463"/>
    </location>
</feature>
<evidence type="ECO:0000313" key="3">
    <source>
        <dbReference type="Proteomes" id="UP001152321"/>
    </source>
</evidence>
<accession>A0ABT6DEJ4</accession>
<reference evidence="2" key="1">
    <citation type="submission" date="2022-08" db="EMBL/GenBank/DDBJ databases">
        <title>Novel Bdellovibrio Species Isolated from Svalbard: Designation Bdellovibrio svalbardensis.</title>
        <authorList>
            <person name="Mitchell R.J."/>
            <person name="Choi S.Y."/>
        </authorList>
    </citation>
    <scope>NUCLEOTIDE SEQUENCE</scope>
    <source>
        <strain evidence="2">PAP01</strain>
    </source>
</reference>
<feature type="signal peptide" evidence="1">
    <location>
        <begin position="1"/>
        <end position="27"/>
    </location>
</feature>
<protein>
    <submittedName>
        <fullName evidence="2">Uncharacterized protein</fullName>
    </submittedName>
</protein>
<proteinExistence type="predicted"/>
<gene>
    <name evidence="2" type="ORF">NWE73_00940</name>
</gene>
<dbReference type="RefSeq" id="WP_277576389.1">
    <property type="nucleotide sequence ID" value="NZ_JANRMI010000001.1"/>
</dbReference>
<dbReference type="Proteomes" id="UP001152321">
    <property type="component" value="Unassembled WGS sequence"/>
</dbReference>
<keyword evidence="3" id="KW-1185">Reference proteome</keyword>
<comment type="caution">
    <text evidence="2">The sequence shown here is derived from an EMBL/GenBank/DDBJ whole genome shotgun (WGS) entry which is preliminary data.</text>
</comment>
<keyword evidence="1" id="KW-0732">Signal</keyword>